<reference evidence="2" key="1">
    <citation type="submission" date="2020-03" db="EMBL/GenBank/DDBJ databases">
        <title>A mixture of massive structural variations and highly conserved coding sequences in Ustilaginoidea virens genome.</title>
        <authorList>
            <person name="Zhang K."/>
            <person name="Zhao Z."/>
            <person name="Zhang Z."/>
            <person name="Li Y."/>
            <person name="Hsiang T."/>
            <person name="Sun W."/>
        </authorList>
    </citation>
    <scope>NUCLEOTIDE SEQUENCE</scope>
    <source>
        <strain evidence="2">UV-8b</strain>
    </source>
</reference>
<proteinExistence type="predicted"/>
<gene>
    <name evidence="2" type="ORF">UV8b_04511</name>
</gene>
<dbReference type="SUPFAM" id="SSF56112">
    <property type="entry name" value="Protein kinase-like (PK-like)"/>
    <property type="match status" value="1"/>
</dbReference>
<accession>A0A8E5HRF0</accession>
<dbReference type="InterPro" id="IPR002575">
    <property type="entry name" value="Aminoglycoside_PTrfase"/>
</dbReference>
<dbReference type="KEGG" id="uvi:66065289"/>
<dbReference type="EMBL" id="CP072756">
    <property type="protein sequence ID" value="QUC20270.1"/>
    <property type="molecule type" value="Genomic_DNA"/>
</dbReference>
<dbReference type="Gene3D" id="3.30.200.20">
    <property type="entry name" value="Phosphorylase Kinase, domain 1"/>
    <property type="match status" value="1"/>
</dbReference>
<dbReference type="Pfam" id="PF01636">
    <property type="entry name" value="APH"/>
    <property type="match status" value="1"/>
</dbReference>
<dbReference type="InterPro" id="IPR011009">
    <property type="entry name" value="Kinase-like_dom_sf"/>
</dbReference>
<evidence type="ECO:0000259" key="1">
    <source>
        <dbReference type="Pfam" id="PF01636"/>
    </source>
</evidence>
<dbReference type="RefSeq" id="XP_042997943.1">
    <property type="nucleotide sequence ID" value="XM_043142009.1"/>
</dbReference>
<evidence type="ECO:0000313" key="2">
    <source>
        <dbReference type="EMBL" id="QUC20270.1"/>
    </source>
</evidence>
<protein>
    <recommendedName>
        <fullName evidence="1">Aminoglycoside phosphotransferase domain-containing protein</fullName>
    </recommendedName>
</protein>
<name>A0A8E5HRF0_USTVR</name>
<dbReference type="InterPro" id="IPR051678">
    <property type="entry name" value="AGP_Transferase"/>
</dbReference>
<dbReference type="AlphaFoldDB" id="A0A8E5HRF0"/>
<dbReference type="PANTHER" id="PTHR21310:SF37">
    <property type="entry name" value="AMINOGLYCOSIDE PHOSPHOTRANSFERASE DOMAIN-CONTAINING PROTEIN"/>
    <property type="match status" value="1"/>
</dbReference>
<dbReference type="PANTHER" id="PTHR21310">
    <property type="entry name" value="AMINOGLYCOSIDE PHOSPHOTRANSFERASE-RELATED-RELATED"/>
    <property type="match status" value="1"/>
</dbReference>
<keyword evidence="3" id="KW-1185">Reference proteome</keyword>
<dbReference type="GeneID" id="66065289"/>
<feature type="domain" description="Aminoglycoside phosphotransferase" evidence="1">
    <location>
        <begin position="58"/>
        <end position="362"/>
    </location>
</feature>
<evidence type="ECO:0000313" key="3">
    <source>
        <dbReference type="Proteomes" id="UP000027002"/>
    </source>
</evidence>
<dbReference type="Proteomes" id="UP000027002">
    <property type="component" value="Chromosome 4"/>
</dbReference>
<organism evidence="2 3">
    <name type="scientific">Ustilaginoidea virens</name>
    <name type="common">Rice false smut fungus</name>
    <name type="synonym">Villosiclava virens</name>
    <dbReference type="NCBI Taxonomy" id="1159556"/>
    <lineage>
        <taxon>Eukaryota</taxon>
        <taxon>Fungi</taxon>
        <taxon>Dikarya</taxon>
        <taxon>Ascomycota</taxon>
        <taxon>Pezizomycotina</taxon>
        <taxon>Sordariomycetes</taxon>
        <taxon>Hypocreomycetidae</taxon>
        <taxon>Hypocreales</taxon>
        <taxon>Clavicipitaceae</taxon>
        <taxon>Ustilaginoidea</taxon>
    </lineage>
</organism>
<dbReference type="OrthoDB" id="5412996at2759"/>
<sequence>MAKKPRPVLMPWDDLAWEQSDAQADAWERAQLNADSFRAVAKFINQHKPGKAVELHKPIRGGNNVCYRLEYDDRSSVALRIPIDRPGVKFADEKVMIEVATMRLVSEQTTIPVPKIYHFGAAADNPLGLGPFIIMDYVEHESTMSDAMADSSLAPGEDHVLDPNIEEEKLEFFYRQLANVLLQLSRLQFNRIGSLLQDETGHISVSGRPLIQNMSHLMQFTGTPDAVLPSSPYPDIKSWYAALADMHIAQFTFQHNDAILDEDDARDKFVARLLFRQLVYEDRLTSTADGQSTRQPDIRLFSEDLRPSNVLLDKDLRIAGVIDWEYAYAAPTQFSEDPPWWLLLMKPDEWPGAYESWMQAYEPRLRTFLRILEDEEKKLGANKNGNGTKLNGSAPTEVCLSERMRKSWDDKTWMIGFAARNSWAFDLIFWRYLDPKYFGPNEAAGYRARLGRLTQKQREAMEDLVAVKMKEGRECKLKEWDPDKAKAHLARFWN</sequence>